<keyword evidence="3" id="KW-0547">Nucleotide-binding</keyword>
<accession>A0AAD9LSQ9</accession>
<feature type="region of interest" description="Disordered" evidence="9">
    <location>
        <begin position="638"/>
        <end position="689"/>
    </location>
</feature>
<evidence type="ECO:0000259" key="11">
    <source>
        <dbReference type="PROSITE" id="PS51194"/>
    </source>
</evidence>
<dbReference type="PANTHER" id="PTHR45797">
    <property type="entry name" value="RAD54-LIKE"/>
    <property type="match status" value="1"/>
</dbReference>
<dbReference type="Pfam" id="PF00271">
    <property type="entry name" value="Helicase_C"/>
    <property type="match status" value="2"/>
</dbReference>
<evidence type="ECO:0000313" key="12">
    <source>
        <dbReference type="EMBL" id="KAK1945354.1"/>
    </source>
</evidence>
<dbReference type="InterPro" id="IPR027417">
    <property type="entry name" value="P-loop_NTPase"/>
</dbReference>
<dbReference type="GO" id="GO:0003677">
    <property type="term" value="F:DNA binding"/>
    <property type="evidence" value="ECO:0007669"/>
    <property type="project" value="UniProtKB-KW"/>
</dbReference>
<dbReference type="PROSITE" id="PS51192">
    <property type="entry name" value="HELICASE_ATP_BIND_1"/>
    <property type="match status" value="2"/>
</dbReference>
<comment type="subcellular location">
    <subcellularLocation>
        <location evidence="1">Nucleus</location>
    </subcellularLocation>
</comment>
<comment type="caution">
    <text evidence="12">The sequence shown here is derived from an EMBL/GenBank/DDBJ whole genome shotgun (WGS) entry which is preliminary data.</text>
</comment>
<organism evidence="12 13">
    <name type="scientific">Phytophthora citrophthora</name>
    <dbReference type="NCBI Taxonomy" id="4793"/>
    <lineage>
        <taxon>Eukaryota</taxon>
        <taxon>Sar</taxon>
        <taxon>Stramenopiles</taxon>
        <taxon>Oomycota</taxon>
        <taxon>Peronosporomycetes</taxon>
        <taxon>Peronosporales</taxon>
        <taxon>Peronosporaceae</taxon>
        <taxon>Phytophthora</taxon>
    </lineage>
</organism>
<evidence type="ECO:0000256" key="6">
    <source>
        <dbReference type="ARBA" id="ARBA00022840"/>
    </source>
</evidence>
<keyword evidence="8" id="KW-0539">Nucleus</keyword>
<dbReference type="Gene3D" id="3.40.50.300">
    <property type="entry name" value="P-loop containing nucleotide triphosphate hydrolases"/>
    <property type="match status" value="2"/>
</dbReference>
<keyword evidence="6" id="KW-0067">ATP-binding</keyword>
<evidence type="ECO:0000256" key="2">
    <source>
        <dbReference type="ARBA" id="ARBA00007025"/>
    </source>
</evidence>
<dbReference type="GO" id="GO:0004386">
    <property type="term" value="F:helicase activity"/>
    <property type="evidence" value="ECO:0007669"/>
    <property type="project" value="UniProtKB-KW"/>
</dbReference>
<keyword evidence="7" id="KW-0238">DNA-binding</keyword>
<feature type="domain" description="Helicase C-terminal" evidence="11">
    <location>
        <begin position="1908"/>
        <end position="2132"/>
    </location>
</feature>
<protein>
    <submittedName>
        <fullName evidence="12">Helicase ARIP4</fullName>
    </submittedName>
</protein>
<evidence type="ECO:0000256" key="1">
    <source>
        <dbReference type="ARBA" id="ARBA00004123"/>
    </source>
</evidence>
<dbReference type="PROSITE" id="PS51194">
    <property type="entry name" value="HELICASE_CTER"/>
    <property type="match status" value="2"/>
</dbReference>
<name>A0AAD9LSQ9_9STRA</name>
<keyword evidence="5 12" id="KW-0347">Helicase</keyword>
<evidence type="ECO:0000256" key="3">
    <source>
        <dbReference type="ARBA" id="ARBA00022741"/>
    </source>
</evidence>
<evidence type="ECO:0000256" key="9">
    <source>
        <dbReference type="SAM" id="MobiDB-lite"/>
    </source>
</evidence>
<dbReference type="Pfam" id="PF00176">
    <property type="entry name" value="SNF2-rel_dom"/>
    <property type="match status" value="2"/>
</dbReference>
<evidence type="ECO:0000256" key="7">
    <source>
        <dbReference type="ARBA" id="ARBA00023125"/>
    </source>
</evidence>
<keyword evidence="13" id="KW-1185">Reference proteome</keyword>
<evidence type="ECO:0000313" key="13">
    <source>
        <dbReference type="Proteomes" id="UP001259832"/>
    </source>
</evidence>
<dbReference type="PANTHER" id="PTHR45797:SF1">
    <property type="entry name" value="HELICASE ARIP4"/>
    <property type="match status" value="1"/>
</dbReference>
<comment type="similarity">
    <text evidence="2">Belongs to the SNF2/RAD54 helicase family.</text>
</comment>
<dbReference type="InterPro" id="IPR014001">
    <property type="entry name" value="Helicase_ATP-bd"/>
</dbReference>
<sequence>MDTMECTCGFLPCICVGDATEDVDLSCEGHDILSAGGSTTAAAKLRQLFAADATTQCMSCMMLPCICPAEDDATMIGDEVETTSAEAASPLASGQDLDAVDEEMDEYGRVRLGPGRSEEDVWIAKEIKPLLKPHQVEGVQFLYSHVLARRGCILADYMGLGKTLQVITVIYSFIVDETEARKRSSKGTGVEIKDQENSDEGQEPLPTVLILCPAICLPNWESEFNKWLGADARARCPVLRLDSSTTKGTALGRLRLLQRWKRTGGVMLMGYEMFRGLLNPTTTPAGSASKQDSSVQVCSRMASAMMEVTSASAQEMAKVQRTAHEFRHLLCTPGADLVVMDEGHRMKDPSSLLCQSVTQIQSPRRLVLTGYPVQNSLSEYWCMVNFAREGFLGSYEEFRAKYERPILEGNTERSQELIEKLESVVLRRGKALLRSQLPPKMEWILYCKLSPLQHRLYCDFLDFYGNGGGAAADLLTAYAALLQVMNHPDIIYSKLYPSQENGSELLLLEDDDESNDDSTGWGWESEDRLKEKRQLAAAQRRRKRQKLSATQKSYEWARPVICGQAEQGNEMQIQPKISAYHTEALENSGKMAVLLRIVEESFTCGDKVVVFSQSVPTLKVISDFLRASSFSPSRAADDAASAQKSSKECAAIKKPKRRRVASRPNRDPAGILRKRRNQAGAHASGKFTATSTAASSNEWFLQIDGSTNGAKRMEYIQRFSSANSPVKLLLVSTRAGAEGINLHAANRLVLFDVSWNPSNDHQSMCRSHRIGQAKTVHVYRLVSTGTMERMIYEQQMKKVDLSTSVVDSRDRVDQEERAVNTESALKEATTSSVPFSGFLQPPTEADYKKELTVDKSLIGNDSVLMACVKQLGRWLVDVHRVHEPVDDEKQAVHDLISPRWRILHDEKVLEAASQYCLKMKVVVLPMSMRWSKRAPKNVGAYRNNIDDDALVIHLSAALERWAPTACDTAYSALSSQYAVTRFCPNAEVLDGWKLTYVSDEWEWRVSLEVWENFCKQCVDLREFDLRFLRAFWIYTKVPINRSLLVLETTIGLMTRAEQLIRAWTLQAAAPVKSVINPEILVMLLHFIWSLLFGARHSCDFLHPQHRIDLDVIDNDFLTQLPKSSPYLSQFSFSEAGIYAGPQSLECVSDQGLLSLASTTHLSDISTAAEFSRCISPNIQQRYVKISIMHDFDRIMEPLLELVTQEPAVASTSPASPDQRRKRQRSASKKTKKRLRRSTITVHEFGVGPGCSSVPGKCGPSIGLSDKLEFTWATNVGEMAECVEGVHRFSSDDRVQLLQCAGLQCAGVCEGMTLRFSREANTINCSRRRTLVELPVAREEDVDLSCEGHDILSAGGSTTAAAKLRQLFAADATTQCMSCMMLPCICPAEDDATMIGDEVETTSAEAASPLASGQDLDAVDEEMDEYGRVRLGSGRSEEDVWIAKEIKPLLKPHQVEGVQFLYSHVLARRGCILADYMGLGKTLQVITVIYSFIVDETEARKRSSKGTGVEIKDQENSDEGQEPLPTVLILCPAICLPNWESEFNKWLGADARARCPVLRLDSSTTKGTALGRLRLLQRWKRTGGVMLMGYEMFRGLLNPTTTPAGSASKQDSSVQVCSRMASAMMEVTSASAQEMAKAQRTAHEFRHLLCTPGADLVVMDEGHRMKDPSSLLCQSVTQIQSPRRLVLTGYPVQNSLSEYWCMVNFAREGFLGSYEEFRAKYERPILEGNTERSQELIEKLESVALLRSQLPPKMEWILYCKLSPLQHRLYCDFLDFYGNGGGAAADLLTAYAALLQVMNHPDIIYSKLYPSQENGSELLLLEDDDESNDDSTGWGWESEDRLKEKRQLAAAQRRRKRQKLSATQKSYEWARPVICGQAEQGNEMQIQPKISAYHTEALENSGKMAVLLRIVEESFTCGDKVVVFSQSVPTLKVISDFLRASSFSPSRAADDAASARKSSKECAAIKKPKRRRVASRPNRDPAGILRKRRNQAGAHASGKFTATSTAASSNEWFLQIDGSTNGAKRMEYIQRFSSANSPVKLLLVSTRAGAEGINLHAANRLVLFDVSWNPSNDHQSMCRSHRIGQAKTVHVYRLVSTGTMERMIYEQQMKKVDLSTSVVDSRDRVDQEERAVNAESALKEATTSSVPFSGFLQPPTEADYKKELTVDKSLIGNDSVLMACVKQLGRWLVDVHRVHEPVDDEKQAVQS</sequence>
<keyword evidence="4" id="KW-0378">Hydrolase</keyword>
<feature type="domain" description="Helicase C-terminal" evidence="11">
    <location>
        <begin position="596"/>
        <end position="820"/>
    </location>
</feature>
<dbReference type="InterPro" id="IPR049730">
    <property type="entry name" value="SNF2/RAD54-like_C"/>
</dbReference>
<dbReference type="SMART" id="SM00490">
    <property type="entry name" value="HELICc"/>
    <property type="match status" value="2"/>
</dbReference>
<feature type="compositionally biased region" description="Basic and acidic residues" evidence="9">
    <location>
        <begin position="1947"/>
        <end position="1963"/>
    </location>
</feature>
<dbReference type="InterPro" id="IPR000330">
    <property type="entry name" value="SNF2_N"/>
</dbReference>
<dbReference type="GO" id="GO:0005634">
    <property type="term" value="C:nucleus"/>
    <property type="evidence" value="ECO:0007669"/>
    <property type="project" value="UniProtKB-SubCell"/>
</dbReference>
<feature type="region of interest" description="Disordered" evidence="9">
    <location>
        <begin position="1947"/>
        <end position="2001"/>
    </location>
</feature>
<evidence type="ECO:0000256" key="5">
    <source>
        <dbReference type="ARBA" id="ARBA00022806"/>
    </source>
</evidence>
<dbReference type="GO" id="GO:0005524">
    <property type="term" value="F:ATP binding"/>
    <property type="evidence" value="ECO:0007669"/>
    <property type="project" value="UniProtKB-KW"/>
</dbReference>
<feature type="domain" description="Helicase ATP-binding" evidence="10">
    <location>
        <begin position="1461"/>
        <end position="1708"/>
    </location>
</feature>
<dbReference type="InterPro" id="IPR001650">
    <property type="entry name" value="Helicase_C-like"/>
</dbReference>
<proteinExistence type="inferred from homology"/>
<feature type="domain" description="Helicase ATP-binding" evidence="10">
    <location>
        <begin position="143"/>
        <end position="390"/>
    </location>
</feature>
<dbReference type="Proteomes" id="UP001259832">
    <property type="component" value="Unassembled WGS sequence"/>
</dbReference>
<evidence type="ECO:0000256" key="4">
    <source>
        <dbReference type="ARBA" id="ARBA00022801"/>
    </source>
</evidence>
<dbReference type="InterPro" id="IPR038718">
    <property type="entry name" value="SNF2-like_sf"/>
</dbReference>
<reference evidence="12" key="1">
    <citation type="submission" date="2023-08" db="EMBL/GenBank/DDBJ databases">
        <title>Reference Genome Resource for the Citrus Pathogen Phytophthora citrophthora.</title>
        <authorList>
            <person name="Moller H."/>
            <person name="Coetzee B."/>
            <person name="Rose L.J."/>
            <person name="Van Niekerk J.M."/>
        </authorList>
    </citation>
    <scope>NUCLEOTIDE SEQUENCE</scope>
    <source>
        <strain evidence="12">STE-U-9442</strain>
    </source>
</reference>
<dbReference type="SMART" id="SM00487">
    <property type="entry name" value="DEXDc"/>
    <property type="match status" value="2"/>
</dbReference>
<evidence type="ECO:0000259" key="10">
    <source>
        <dbReference type="PROSITE" id="PS51192"/>
    </source>
</evidence>
<evidence type="ECO:0000256" key="8">
    <source>
        <dbReference type="ARBA" id="ARBA00023242"/>
    </source>
</evidence>
<dbReference type="CDD" id="cd18793">
    <property type="entry name" value="SF2_C_SNF"/>
    <property type="match status" value="2"/>
</dbReference>
<dbReference type="InterPro" id="IPR044574">
    <property type="entry name" value="ARIP4-like"/>
</dbReference>
<dbReference type="SUPFAM" id="SSF52540">
    <property type="entry name" value="P-loop containing nucleoside triphosphate hydrolases"/>
    <property type="match status" value="4"/>
</dbReference>
<dbReference type="CDD" id="cd18007">
    <property type="entry name" value="DEXHc_ATRX-like"/>
    <property type="match status" value="2"/>
</dbReference>
<dbReference type="GO" id="GO:0016887">
    <property type="term" value="F:ATP hydrolysis activity"/>
    <property type="evidence" value="ECO:0007669"/>
    <property type="project" value="InterPro"/>
</dbReference>
<gene>
    <name evidence="12" type="ORF">P3T76_003887</name>
</gene>
<dbReference type="Gene3D" id="3.40.50.10810">
    <property type="entry name" value="Tandem AAA-ATPase domain"/>
    <property type="match status" value="2"/>
</dbReference>
<dbReference type="EMBL" id="JASMQC010000005">
    <property type="protein sequence ID" value="KAK1945354.1"/>
    <property type="molecule type" value="Genomic_DNA"/>
</dbReference>
<feature type="region of interest" description="Disordered" evidence="9">
    <location>
        <begin position="1206"/>
        <end position="1235"/>
    </location>
</feature>
<feature type="compositionally biased region" description="Basic residues" evidence="9">
    <location>
        <begin position="1219"/>
        <end position="1235"/>
    </location>
</feature>